<dbReference type="InterPro" id="IPR036047">
    <property type="entry name" value="F-box-like_dom_sf"/>
</dbReference>
<evidence type="ECO:0000313" key="1">
    <source>
        <dbReference type="EMBL" id="KZT07812.1"/>
    </source>
</evidence>
<evidence type="ECO:0000313" key="2">
    <source>
        <dbReference type="Proteomes" id="UP000076871"/>
    </source>
</evidence>
<name>A0A165EUX1_9APHY</name>
<dbReference type="CDD" id="cd09917">
    <property type="entry name" value="F-box_SF"/>
    <property type="match status" value="1"/>
</dbReference>
<evidence type="ECO:0008006" key="3">
    <source>
        <dbReference type="Google" id="ProtNLM"/>
    </source>
</evidence>
<feature type="non-terminal residue" evidence="1">
    <location>
        <position position="1"/>
    </location>
</feature>
<dbReference type="OrthoDB" id="2804670at2759"/>
<organism evidence="1 2">
    <name type="scientific">Laetiporus sulphureus 93-53</name>
    <dbReference type="NCBI Taxonomy" id="1314785"/>
    <lineage>
        <taxon>Eukaryota</taxon>
        <taxon>Fungi</taxon>
        <taxon>Dikarya</taxon>
        <taxon>Basidiomycota</taxon>
        <taxon>Agaricomycotina</taxon>
        <taxon>Agaricomycetes</taxon>
        <taxon>Polyporales</taxon>
        <taxon>Laetiporus</taxon>
    </lineage>
</organism>
<dbReference type="RefSeq" id="XP_040765552.1">
    <property type="nucleotide sequence ID" value="XM_040903081.1"/>
</dbReference>
<accession>A0A165EUX1</accession>
<dbReference type="SUPFAM" id="SSF81383">
    <property type="entry name" value="F-box domain"/>
    <property type="match status" value="1"/>
</dbReference>
<reference evidence="1 2" key="1">
    <citation type="journal article" date="2016" name="Mol. Biol. Evol.">
        <title>Comparative Genomics of Early-Diverging Mushroom-Forming Fungi Provides Insights into the Origins of Lignocellulose Decay Capabilities.</title>
        <authorList>
            <person name="Nagy L.G."/>
            <person name="Riley R."/>
            <person name="Tritt A."/>
            <person name="Adam C."/>
            <person name="Daum C."/>
            <person name="Floudas D."/>
            <person name="Sun H."/>
            <person name="Yadav J.S."/>
            <person name="Pangilinan J."/>
            <person name="Larsson K.H."/>
            <person name="Matsuura K."/>
            <person name="Barry K."/>
            <person name="Labutti K."/>
            <person name="Kuo R."/>
            <person name="Ohm R.A."/>
            <person name="Bhattacharya S.S."/>
            <person name="Shirouzu T."/>
            <person name="Yoshinaga Y."/>
            <person name="Martin F.M."/>
            <person name="Grigoriev I.V."/>
            <person name="Hibbett D.S."/>
        </authorList>
    </citation>
    <scope>NUCLEOTIDE SEQUENCE [LARGE SCALE GENOMIC DNA]</scope>
    <source>
        <strain evidence="1 2">93-53</strain>
    </source>
</reference>
<dbReference type="Proteomes" id="UP000076871">
    <property type="component" value="Unassembled WGS sequence"/>
</dbReference>
<sequence>LPQLPIEIWERTIDHLWNSPPTLLSCSLVCKSWCYRSRFHLVKRLVLHTRKAVRQCAHMVKEHPILKPRVMTSIFETHPSHIECRPVAQLGTFATMFAGRLPHVKVMAIWHVEWQSGEMHEGIFLHLSAFTSVVRLQLADVKFPNLLVFGRIIYALPNLEEFSYNQLSFTNETFD</sequence>
<proteinExistence type="predicted"/>
<dbReference type="GeneID" id="63820112"/>
<dbReference type="AlphaFoldDB" id="A0A165EUX1"/>
<feature type="non-terminal residue" evidence="1">
    <location>
        <position position="175"/>
    </location>
</feature>
<gene>
    <name evidence="1" type="ORF">LAESUDRAFT_602594</name>
</gene>
<dbReference type="EMBL" id="KV427618">
    <property type="protein sequence ID" value="KZT07812.1"/>
    <property type="molecule type" value="Genomic_DNA"/>
</dbReference>
<dbReference type="InParanoid" id="A0A165EUX1"/>
<protein>
    <recommendedName>
        <fullName evidence="3">F-box domain-containing protein</fullName>
    </recommendedName>
</protein>
<keyword evidence="2" id="KW-1185">Reference proteome</keyword>